<dbReference type="PROSITE" id="PS50102">
    <property type="entry name" value="RRM"/>
    <property type="match status" value="1"/>
</dbReference>
<organism evidence="4 5">
    <name type="scientific">Candidula unifasciata</name>
    <dbReference type="NCBI Taxonomy" id="100452"/>
    <lineage>
        <taxon>Eukaryota</taxon>
        <taxon>Metazoa</taxon>
        <taxon>Spiralia</taxon>
        <taxon>Lophotrochozoa</taxon>
        <taxon>Mollusca</taxon>
        <taxon>Gastropoda</taxon>
        <taxon>Heterobranchia</taxon>
        <taxon>Euthyneura</taxon>
        <taxon>Panpulmonata</taxon>
        <taxon>Eupulmonata</taxon>
        <taxon>Stylommatophora</taxon>
        <taxon>Helicina</taxon>
        <taxon>Helicoidea</taxon>
        <taxon>Geomitridae</taxon>
        <taxon>Candidula</taxon>
    </lineage>
</organism>
<evidence type="ECO:0000256" key="1">
    <source>
        <dbReference type="ARBA" id="ARBA00022884"/>
    </source>
</evidence>
<protein>
    <recommendedName>
        <fullName evidence="3">RRM domain-containing protein</fullName>
    </recommendedName>
</protein>
<dbReference type="InterPro" id="IPR035979">
    <property type="entry name" value="RBD_domain_sf"/>
</dbReference>
<evidence type="ECO:0000313" key="5">
    <source>
        <dbReference type="Proteomes" id="UP000678393"/>
    </source>
</evidence>
<dbReference type="OrthoDB" id="6280617at2759"/>
<reference evidence="4" key="1">
    <citation type="submission" date="2021-04" db="EMBL/GenBank/DDBJ databases">
        <authorList>
            <consortium name="Molecular Ecology Group"/>
        </authorList>
    </citation>
    <scope>NUCLEOTIDE SEQUENCE</scope>
</reference>
<dbReference type="InterPro" id="IPR012677">
    <property type="entry name" value="Nucleotide-bd_a/b_plait_sf"/>
</dbReference>
<keyword evidence="1 2" id="KW-0694">RNA-binding</keyword>
<dbReference type="Gene3D" id="3.30.70.330">
    <property type="match status" value="1"/>
</dbReference>
<sequence length="151" mass="16633">VRILYVRNLMLSTTEEHLQEIFEKAVGKKDCIERVKKLKDYAFIHFRQREDALKAMEILNDSIIDGSKVEVVLAKPVDKSEHSLKAAKPKSLTQVISFDVDSSYISPLYGQLVSESGRGVARPVVAVGGSEAVVQLALGVLAEAAVIYPHL</sequence>
<feature type="domain" description="RRM" evidence="3">
    <location>
        <begin position="2"/>
        <end position="76"/>
    </location>
</feature>
<proteinExistence type="predicted"/>
<dbReference type="PANTHER" id="PTHR21245">
    <property type="entry name" value="HETEROGENEOUS NUCLEAR RIBONUCLEOPROTEIN"/>
    <property type="match status" value="1"/>
</dbReference>
<dbReference type="Pfam" id="PF00076">
    <property type="entry name" value="RRM_1"/>
    <property type="match status" value="1"/>
</dbReference>
<dbReference type="InterPro" id="IPR000504">
    <property type="entry name" value="RRM_dom"/>
</dbReference>
<evidence type="ECO:0000256" key="2">
    <source>
        <dbReference type="PROSITE-ProRule" id="PRU00176"/>
    </source>
</evidence>
<comment type="caution">
    <text evidence="4">The sequence shown here is derived from an EMBL/GenBank/DDBJ whole genome shotgun (WGS) entry which is preliminary data.</text>
</comment>
<dbReference type="GO" id="GO:0003723">
    <property type="term" value="F:RNA binding"/>
    <property type="evidence" value="ECO:0007669"/>
    <property type="project" value="UniProtKB-UniRule"/>
</dbReference>
<dbReference type="EMBL" id="CAJHNH020001979">
    <property type="protein sequence ID" value="CAG5125183.1"/>
    <property type="molecule type" value="Genomic_DNA"/>
</dbReference>
<gene>
    <name evidence="4" type="ORF">CUNI_LOCUS10741</name>
</gene>
<dbReference type="SMART" id="SM00360">
    <property type="entry name" value="RRM"/>
    <property type="match status" value="1"/>
</dbReference>
<evidence type="ECO:0000259" key="3">
    <source>
        <dbReference type="PROSITE" id="PS50102"/>
    </source>
</evidence>
<feature type="non-terminal residue" evidence="4">
    <location>
        <position position="1"/>
    </location>
</feature>
<dbReference type="Proteomes" id="UP000678393">
    <property type="component" value="Unassembled WGS sequence"/>
</dbReference>
<dbReference type="SUPFAM" id="SSF54928">
    <property type="entry name" value="RNA-binding domain, RBD"/>
    <property type="match status" value="1"/>
</dbReference>
<keyword evidence="5" id="KW-1185">Reference proteome</keyword>
<accession>A0A8S3Z704</accession>
<dbReference type="CDD" id="cd12251">
    <property type="entry name" value="RRM3_hnRNPR_like"/>
    <property type="match status" value="1"/>
</dbReference>
<dbReference type="AlphaFoldDB" id="A0A8S3Z704"/>
<evidence type="ECO:0000313" key="4">
    <source>
        <dbReference type="EMBL" id="CAG5125183.1"/>
    </source>
</evidence>
<name>A0A8S3Z704_9EUPU</name>